<dbReference type="Pfam" id="PF24968">
    <property type="entry name" value="DUF7770"/>
    <property type="match status" value="1"/>
</dbReference>
<feature type="domain" description="DUF7770" evidence="1">
    <location>
        <begin position="99"/>
        <end position="178"/>
    </location>
</feature>
<proteinExistence type="predicted"/>
<sequence>MSSNRHSFFLNWFGPNAEVQHHVQLDTPLANLIVWTSAQDYERWNISFSFGGANAGGITHIQVILRPNNEFYSAVRYGSWVDLSDPQGLTTVEIKGAPTAYSTSTAQYIFTAPLANQITMRRIIACMASHIPGYRLRLSGKGSAGWVYMVLQALTREGILPPDTMSAFEIAIQSLRQRSAVAASRIAFPPAFGTVINANQ</sequence>
<reference evidence="2" key="1">
    <citation type="submission" date="2022-07" db="EMBL/GenBank/DDBJ databases">
        <title>Genome Sequence of Agrocybe chaxingu.</title>
        <authorList>
            <person name="Buettner E."/>
        </authorList>
    </citation>
    <scope>NUCLEOTIDE SEQUENCE</scope>
    <source>
        <strain evidence="2">MP-N11</strain>
    </source>
</reference>
<evidence type="ECO:0000313" key="3">
    <source>
        <dbReference type="Proteomes" id="UP001148786"/>
    </source>
</evidence>
<keyword evidence="3" id="KW-1185">Reference proteome</keyword>
<gene>
    <name evidence="2" type="ORF">NLJ89_g9831</name>
</gene>
<evidence type="ECO:0000313" key="2">
    <source>
        <dbReference type="EMBL" id="KAJ3500361.1"/>
    </source>
</evidence>
<dbReference type="Proteomes" id="UP001148786">
    <property type="component" value="Unassembled WGS sequence"/>
</dbReference>
<evidence type="ECO:0000259" key="1">
    <source>
        <dbReference type="Pfam" id="PF24968"/>
    </source>
</evidence>
<dbReference type="EMBL" id="JANKHO010001618">
    <property type="protein sequence ID" value="KAJ3500361.1"/>
    <property type="molecule type" value="Genomic_DNA"/>
</dbReference>
<organism evidence="2 3">
    <name type="scientific">Agrocybe chaxingu</name>
    <dbReference type="NCBI Taxonomy" id="84603"/>
    <lineage>
        <taxon>Eukaryota</taxon>
        <taxon>Fungi</taxon>
        <taxon>Dikarya</taxon>
        <taxon>Basidiomycota</taxon>
        <taxon>Agaricomycotina</taxon>
        <taxon>Agaricomycetes</taxon>
        <taxon>Agaricomycetidae</taxon>
        <taxon>Agaricales</taxon>
        <taxon>Agaricineae</taxon>
        <taxon>Strophariaceae</taxon>
        <taxon>Agrocybe</taxon>
    </lineage>
</organism>
<protein>
    <recommendedName>
        <fullName evidence="1">DUF7770 domain-containing protein</fullName>
    </recommendedName>
</protein>
<name>A0A9W8JZU1_9AGAR</name>
<accession>A0A9W8JZU1</accession>
<dbReference type="AlphaFoldDB" id="A0A9W8JZU1"/>
<comment type="caution">
    <text evidence="2">The sequence shown here is derived from an EMBL/GenBank/DDBJ whole genome shotgun (WGS) entry which is preliminary data.</text>
</comment>
<dbReference type="InterPro" id="IPR056672">
    <property type="entry name" value="DUF7770"/>
</dbReference>